<organism evidence="2 3">
    <name type="scientific">Psophocarpus tetragonolobus</name>
    <name type="common">Winged bean</name>
    <name type="synonym">Dolichos tetragonolobus</name>
    <dbReference type="NCBI Taxonomy" id="3891"/>
    <lineage>
        <taxon>Eukaryota</taxon>
        <taxon>Viridiplantae</taxon>
        <taxon>Streptophyta</taxon>
        <taxon>Embryophyta</taxon>
        <taxon>Tracheophyta</taxon>
        <taxon>Spermatophyta</taxon>
        <taxon>Magnoliopsida</taxon>
        <taxon>eudicotyledons</taxon>
        <taxon>Gunneridae</taxon>
        <taxon>Pentapetalae</taxon>
        <taxon>rosids</taxon>
        <taxon>fabids</taxon>
        <taxon>Fabales</taxon>
        <taxon>Fabaceae</taxon>
        <taxon>Papilionoideae</taxon>
        <taxon>50 kb inversion clade</taxon>
        <taxon>NPAAA clade</taxon>
        <taxon>indigoferoid/millettioid clade</taxon>
        <taxon>Phaseoleae</taxon>
        <taxon>Psophocarpus</taxon>
    </lineage>
</organism>
<dbReference type="Proteomes" id="UP001386955">
    <property type="component" value="Unassembled WGS sequence"/>
</dbReference>
<evidence type="ECO:0000313" key="3">
    <source>
        <dbReference type="Proteomes" id="UP001386955"/>
    </source>
</evidence>
<accession>A0AAN9T3Z1</accession>
<evidence type="ECO:0000256" key="1">
    <source>
        <dbReference type="SAM" id="MobiDB-lite"/>
    </source>
</evidence>
<feature type="region of interest" description="Disordered" evidence="1">
    <location>
        <begin position="117"/>
        <end position="163"/>
    </location>
</feature>
<keyword evidence="3" id="KW-1185">Reference proteome</keyword>
<proteinExistence type="predicted"/>
<evidence type="ECO:0000313" key="2">
    <source>
        <dbReference type="EMBL" id="KAK7411787.1"/>
    </source>
</evidence>
<dbReference type="AlphaFoldDB" id="A0AAN9T3Z1"/>
<feature type="compositionally biased region" description="Basic residues" evidence="1">
    <location>
        <begin position="128"/>
        <end position="140"/>
    </location>
</feature>
<name>A0AAN9T3Z1_PSOTE</name>
<sequence length="163" mass="18478">MDSILDKGSTQESLPSAKRSSFVEEEEIDPIILEHRLGALKKEFEVGRDLEDNTIKISKFSNLNLNLVRSVNNQPSCSRYGRTEEESQIFFSMAYREGINSESSIELGCEVRGLDEASSSLKSDDRRGYHRQRHHNRGHSSRGAGDQHHRGQGRSSVLPYDKQ</sequence>
<dbReference type="EMBL" id="JAYMYS010000001">
    <property type="protein sequence ID" value="KAK7411787.1"/>
    <property type="molecule type" value="Genomic_DNA"/>
</dbReference>
<reference evidence="2 3" key="1">
    <citation type="submission" date="2024-01" db="EMBL/GenBank/DDBJ databases">
        <title>The genomes of 5 underutilized Papilionoideae crops provide insights into root nodulation and disease resistanc.</title>
        <authorList>
            <person name="Jiang F."/>
        </authorList>
    </citation>
    <scope>NUCLEOTIDE SEQUENCE [LARGE SCALE GENOMIC DNA]</scope>
    <source>
        <strain evidence="2">DUOXIRENSHENG_FW03</strain>
        <tissue evidence="2">Leaves</tissue>
    </source>
</reference>
<protein>
    <submittedName>
        <fullName evidence="2">Uncharacterized protein</fullName>
    </submittedName>
</protein>
<comment type="caution">
    <text evidence="2">The sequence shown here is derived from an EMBL/GenBank/DDBJ whole genome shotgun (WGS) entry which is preliminary data.</text>
</comment>
<feature type="region of interest" description="Disordered" evidence="1">
    <location>
        <begin position="1"/>
        <end position="24"/>
    </location>
</feature>
<gene>
    <name evidence="2" type="ORF">VNO78_03226</name>
</gene>